<dbReference type="InterPro" id="IPR014017">
    <property type="entry name" value="DNA_helicase_UvrD-like_C"/>
</dbReference>
<dbReference type="PROSITE" id="PS51198">
    <property type="entry name" value="UVRD_HELICASE_ATP_BIND"/>
    <property type="match status" value="1"/>
</dbReference>
<name>A0ABU1WIX4_9BURK</name>
<evidence type="ECO:0000313" key="14">
    <source>
        <dbReference type="Proteomes" id="UP001265700"/>
    </source>
</evidence>
<keyword evidence="5" id="KW-0413">Isomerase</keyword>
<keyword evidence="4 10" id="KW-0067">ATP-binding</keyword>
<dbReference type="GO" id="GO:0003678">
    <property type="term" value="F:DNA helicase activity"/>
    <property type="evidence" value="ECO:0007669"/>
    <property type="project" value="UniProtKB-EC"/>
</dbReference>
<dbReference type="GO" id="GO:0016787">
    <property type="term" value="F:hydrolase activity"/>
    <property type="evidence" value="ECO:0007669"/>
    <property type="project" value="UniProtKB-KW"/>
</dbReference>
<accession>A0ABU1WIX4</accession>
<feature type="domain" description="UvrD-like helicase ATP-binding" evidence="11">
    <location>
        <begin position="12"/>
        <end position="480"/>
    </location>
</feature>
<gene>
    <name evidence="13" type="ORF">J2W49_000850</name>
</gene>
<evidence type="ECO:0000256" key="1">
    <source>
        <dbReference type="ARBA" id="ARBA00022741"/>
    </source>
</evidence>
<dbReference type="Pfam" id="PF13361">
    <property type="entry name" value="UvrD_C"/>
    <property type="match status" value="1"/>
</dbReference>
<dbReference type="PANTHER" id="PTHR11070">
    <property type="entry name" value="UVRD / RECB / PCRA DNA HELICASE FAMILY MEMBER"/>
    <property type="match status" value="1"/>
</dbReference>
<evidence type="ECO:0000256" key="4">
    <source>
        <dbReference type="ARBA" id="ARBA00022840"/>
    </source>
</evidence>
<dbReference type="Gene3D" id="1.10.486.10">
    <property type="entry name" value="PCRA, domain 4"/>
    <property type="match status" value="1"/>
</dbReference>
<dbReference type="Proteomes" id="UP001265700">
    <property type="component" value="Unassembled WGS sequence"/>
</dbReference>
<dbReference type="PROSITE" id="PS51217">
    <property type="entry name" value="UVRD_HELICASE_CTER"/>
    <property type="match status" value="1"/>
</dbReference>
<evidence type="ECO:0000259" key="12">
    <source>
        <dbReference type="PROSITE" id="PS51217"/>
    </source>
</evidence>
<organism evidence="13 14">
    <name type="scientific">Hydrogenophaga palleronii</name>
    <dbReference type="NCBI Taxonomy" id="65655"/>
    <lineage>
        <taxon>Bacteria</taxon>
        <taxon>Pseudomonadati</taxon>
        <taxon>Pseudomonadota</taxon>
        <taxon>Betaproteobacteria</taxon>
        <taxon>Burkholderiales</taxon>
        <taxon>Comamonadaceae</taxon>
        <taxon>Hydrogenophaga</taxon>
    </lineage>
</organism>
<protein>
    <recommendedName>
        <fullName evidence="7">DNA 3'-5' helicase</fullName>
        <ecNumber evidence="7">5.6.2.4</ecNumber>
    </recommendedName>
    <alternativeName>
        <fullName evidence="8">DNA 3'-5' helicase II</fullName>
    </alternativeName>
</protein>
<feature type="domain" description="UvrD-like helicase C-terminal" evidence="12">
    <location>
        <begin position="521"/>
        <end position="828"/>
    </location>
</feature>
<evidence type="ECO:0000256" key="8">
    <source>
        <dbReference type="ARBA" id="ARBA00034923"/>
    </source>
</evidence>
<evidence type="ECO:0000256" key="10">
    <source>
        <dbReference type="PROSITE-ProRule" id="PRU00560"/>
    </source>
</evidence>
<sequence>MKMPAYRINGQPAEREAFYALACDPHRSIAVEACAGAGKTWMLVSRILRALLDGCAAQDILAITFTKKAAGEMRDRLNGELRRCATLPDAELASELRARGLSAPDAVLRAPELRTLHQRLNTLGRQVQVRTFHGWFASLLRGAPLSVLQELRLPPQYELLEDDAQAVALVWPRFYGAVAGDVQSKQDFMDAVAEHGRHQTLKALENALQKRVEFTLADGVGVVESSVKPFGELYPRWASLRSPEQALLQPGVRERWLARAQELGRETNKTPVTAARAVLDAFQLPDEPAHMPARLAMLRKAFFVASEDRLTNHLTKFVAAQDAELELLDLCTARRQHQAWSHHQRMARLSRVLLASYAELKRERGWVDMNDVEGAALRLLGDSEISGWMQQRLDARVRHLLIDEFQDTNPLQWQALYGWLSAYAGAGVGEAPCVFLVGDPKQSIYRFRRAEPQVFKAAQSFVVNGLSGALLSCDHTRRCATGVVDAFNSVMLDALASGEYGSDYRSHTTESREEGVVLALPQVPRDARAGASRGGVDDEPVWRDSLVTPRVLPEDSMSALEARQAADWVAAEIASGRLHAEDVMVLSRRRERLGWMHEALLERGIPSEQPEKVDLCEAPAVQDVVALLDALVSPSHDLSLARALKSPLLGFSDDLLAQIARLRLRWTTRTEPSDSAETPAAPRSVSPSWWEVLQRFEALPAQEQVALLASACPTPEHAREQADLLAASAGQLSLYREWLARLPPHDALSAIFDHSDALARYAQAVPASQRAAVLAQLRDLLLQSLTQEGGRFLTAYRFVRALKAGGIKATPVQTAGAVRLLTIHGAKGLEAHTVLLLDTDAPSSRPDSMGVLVDWPGENQTPSRFVFLASEKSPPVCAAEVLQVEQRARALEELNALYVALTRAEHRLVISSFEPHRRGQAVTWYQRLAPRAQAVEVPTGHAAEASPESGEREKFELPCLPALTAPVAVPAVTAPPASDSQIDVQGDHTRRIGLALHRLLQWYPTPAMDFDWTDLHLQAVAREFDLDAAQTEHARSVAQRIVKGAAAWAWDAERLAYWGNEVDLFHQGELLRLDRLVREVATASSPGAWWVLDYKSAAHPEQQPALLAQMQRYRRAVAQTCPGETVRVAFISKNGELIELSPEDTPG</sequence>
<dbReference type="InterPro" id="IPR014016">
    <property type="entry name" value="UvrD-like_ATP-bd"/>
</dbReference>
<dbReference type="PANTHER" id="PTHR11070:SF2">
    <property type="entry name" value="ATP-DEPENDENT DNA HELICASE SRS2"/>
    <property type="match status" value="1"/>
</dbReference>
<comment type="catalytic activity">
    <reaction evidence="6">
        <text>Couples ATP hydrolysis with the unwinding of duplex DNA by translocating in the 3'-5' direction.</text>
        <dbReference type="EC" id="5.6.2.4"/>
    </reaction>
</comment>
<evidence type="ECO:0000256" key="2">
    <source>
        <dbReference type="ARBA" id="ARBA00022801"/>
    </source>
</evidence>
<evidence type="ECO:0000259" key="11">
    <source>
        <dbReference type="PROSITE" id="PS51198"/>
    </source>
</evidence>
<keyword evidence="14" id="KW-1185">Reference proteome</keyword>
<dbReference type="Gene3D" id="3.40.50.300">
    <property type="entry name" value="P-loop containing nucleotide triphosphate hydrolases"/>
    <property type="match status" value="3"/>
</dbReference>
<comment type="catalytic activity">
    <reaction evidence="9">
        <text>ATP + H2O = ADP + phosphate + H(+)</text>
        <dbReference type="Rhea" id="RHEA:13065"/>
        <dbReference type="ChEBI" id="CHEBI:15377"/>
        <dbReference type="ChEBI" id="CHEBI:15378"/>
        <dbReference type="ChEBI" id="CHEBI:30616"/>
        <dbReference type="ChEBI" id="CHEBI:43474"/>
        <dbReference type="ChEBI" id="CHEBI:456216"/>
        <dbReference type="EC" id="5.6.2.4"/>
    </reaction>
</comment>
<feature type="binding site" evidence="10">
    <location>
        <begin position="33"/>
        <end position="40"/>
    </location>
    <ligand>
        <name>ATP</name>
        <dbReference type="ChEBI" id="CHEBI:30616"/>
    </ligand>
</feature>
<dbReference type="EC" id="5.6.2.4" evidence="7"/>
<dbReference type="RefSeq" id="WP_310311918.1">
    <property type="nucleotide sequence ID" value="NZ_JAVDWU010000001.1"/>
</dbReference>
<keyword evidence="2 10" id="KW-0378">Hydrolase</keyword>
<evidence type="ECO:0000256" key="3">
    <source>
        <dbReference type="ARBA" id="ARBA00022806"/>
    </source>
</evidence>
<dbReference type="Pfam" id="PF00580">
    <property type="entry name" value="UvrD-helicase"/>
    <property type="match status" value="1"/>
</dbReference>
<proteinExistence type="predicted"/>
<dbReference type="InterPro" id="IPR000212">
    <property type="entry name" value="DNA_helicase_UvrD/REP"/>
</dbReference>
<evidence type="ECO:0000256" key="9">
    <source>
        <dbReference type="ARBA" id="ARBA00048988"/>
    </source>
</evidence>
<keyword evidence="3 10" id="KW-0347">Helicase</keyword>
<evidence type="ECO:0000256" key="6">
    <source>
        <dbReference type="ARBA" id="ARBA00034617"/>
    </source>
</evidence>
<dbReference type="InterPro" id="IPR027417">
    <property type="entry name" value="P-loop_NTPase"/>
</dbReference>
<comment type="caution">
    <text evidence="13">The sequence shown here is derived from an EMBL/GenBank/DDBJ whole genome shotgun (WGS) entry which is preliminary data.</text>
</comment>
<reference evidence="13 14" key="1">
    <citation type="submission" date="2023-07" db="EMBL/GenBank/DDBJ databases">
        <title>Sorghum-associated microbial communities from plants grown in Nebraska, USA.</title>
        <authorList>
            <person name="Schachtman D."/>
        </authorList>
    </citation>
    <scope>NUCLEOTIDE SEQUENCE [LARGE SCALE GENOMIC DNA]</scope>
    <source>
        <strain evidence="13 14">4249</strain>
    </source>
</reference>
<evidence type="ECO:0000256" key="7">
    <source>
        <dbReference type="ARBA" id="ARBA00034808"/>
    </source>
</evidence>
<dbReference type="EMBL" id="JAVDWU010000001">
    <property type="protein sequence ID" value="MDR7148922.1"/>
    <property type="molecule type" value="Genomic_DNA"/>
</dbReference>
<evidence type="ECO:0000313" key="13">
    <source>
        <dbReference type="EMBL" id="MDR7148922.1"/>
    </source>
</evidence>
<keyword evidence="1 10" id="KW-0547">Nucleotide-binding</keyword>
<dbReference type="SUPFAM" id="SSF52540">
    <property type="entry name" value="P-loop containing nucleoside triphosphate hydrolases"/>
    <property type="match status" value="1"/>
</dbReference>
<evidence type="ECO:0000256" key="5">
    <source>
        <dbReference type="ARBA" id="ARBA00023235"/>
    </source>
</evidence>